<dbReference type="GeneID" id="2845149"/>
<protein>
    <submittedName>
        <fullName evidence="9">Oligopeptide ABC transporter Opp2, permease protein</fullName>
    </submittedName>
</protein>
<evidence type="ECO:0000256" key="5">
    <source>
        <dbReference type="ARBA" id="ARBA00022989"/>
    </source>
</evidence>
<keyword evidence="4 7" id="KW-0812">Transmembrane</keyword>
<feature type="transmembrane region" description="Helical" evidence="7">
    <location>
        <begin position="157"/>
        <end position="178"/>
    </location>
</feature>
<evidence type="ECO:0000256" key="6">
    <source>
        <dbReference type="ARBA" id="ARBA00023136"/>
    </source>
</evidence>
<feature type="transmembrane region" description="Helical" evidence="7">
    <location>
        <begin position="266"/>
        <end position="286"/>
    </location>
</feature>
<dbReference type="InterPro" id="IPR035906">
    <property type="entry name" value="MetI-like_sf"/>
</dbReference>
<evidence type="ECO:0000256" key="4">
    <source>
        <dbReference type="ARBA" id="ARBA00022692"/>
    </source>
</evidence>
<dbReference type="Proteomes" id="UP000000438">
    <property type="component" value="Chromosome"/>
</dbReference>
<keyword evidence="2 7" id="KW-0813">Transport</keyword>
<feature type="transmembrane region" description="Helical" evidence="7">
    <location>
        <begin position="130"/>
        <end position="151"/>
    </location>
</feature>
<dbReference type="HOGENOM" id="CLU_028518_8_0_2"/>
<feature type="transmembrane region" description="Helical" evidence="7">
    <location>
        <begin position="213"/>
        <end position="235"/>
    </location>
</feature>
<dbReference type="eggNOG" id="arCOG00748">
    <property type="taxonomic scope" value="Archaea"/>
</dbReference>
<feature type="transmembrane region" description="Helical" evidence="7">
    <location>
        <begin position="95"/>
        <end position="118"/>
    </location>
</feature>
<dbReference type="GO" id="GO:0071916">
    <property type="term" value="F:dipeptide transmembrane transporter activity"/>
    <property type="evidence" value="ECO:0007669"/>
    <property type="project" value="TreeGrafter"/>
</dbReference>
<dbReference type="EMBL" id="AE017261">
    <property type="protein sequence ID" value="AAT44034.1"/>
    <property type="molecule type" value="Genomic_DNA"/>
</dbReference>
<evidence type="ECO:0000313" key="9">
    <source>
        <dbReference type="EMBL" id="AAT44034.1"/>
    </source>
</evidence>
<feature type="domain" description="ABC transmembrane type-1" evidence="8">
    <location>
        <begin position="95"/>
        <end position="287"/>
    </location>
</feature>
<dbReference type="PANTHER" id="PTHR43386">
    <property type="entry name" value="OLIGOPEPTIDE TRANSPORT SYSTEM PERMEASE PROTEIN APPC"/>
    <property type="match status" value="1"/>
</dbReference>
<gene>
    <name evidence="9" type="ordered locus">PTO1449</name>
</gene>
<dbReference type="Gene3D" id="1.10.3720.10">
    <property type="entry name" value="MetI-like"/>
    <property type="match status" value="1"/>
</dbReference>
<dbReference type="STRING" id="263820.PTO1449"/>
<dbReference type="AlphaFoldDB" id="Q6KZ18"/>
<dbReference type="GO" id="GO:0005886">
    <property type="term" value="C:plasma membrane"/>
    <property type="evidence" value="ECO:0007669"/>
    <property type="project" value="UniProtKB-SubCell"/>
</dbReference>
<dbReference type="SUPFAM" id="SSF161098">
    <property type="entry name" value="MetI-like"/>
    <property type="match status" value="1"/>
</dbReference>
<proteinExistence type="inferred from homology"/>
<dbReference type="PROSITE" id="PS50928">
    <property type="entry name" value="ABC_TM1"/>
    <property type="match status" value="1"/>
</dbReference>
<dbReference type="PANTHER" id="PTHR43386:SF1">
    <property type="entry name" value="D,D-DIPEPTIDE TRANSPORT SYSTEM PERMEASE PROTEIN DDPC-RELATED"/>
    <property type="match status" value="1"/>
</dbReference>
<dbReference type="InParanoid" id="Q6KZ18"/>
<keyword evidence="3" id="KW-1003">Cell membrane</keyword>
<feature type="transmembrane region" description="Helical" evidence="7">
    <location>
        <begin position="34"/>
        <end position="53"/>
    </location>
</feature>
<comment type="subcellular location">
    <subcellularLocation>
        <location evidence="1 7">Cell membrane</location>
        <topology evidence="1 7">Multi-pass membrane protein</topology>
    </subcellularLocation>
</comment>
<evidence type="ECO:0000313" key="10">
    <source>
        <dbReference type="Proteomes" id="UP000000438"/>
    </source>
</evidence>
<dbReference type="Pfam" id="PF00528">
    <property type="entry name" value="BPD_transp_1"/>
    <property type="match status" value="1"/>
</dbReference>
<evidence type="ECO:0000259" key="8">
    <source>
        <dbReference type="PROSITE" id="PS50928"/>
    </source>
</evidence>
<comment type="similarity">
    <text evidence="7">Belongs to the binding-protein-dependent transport system permease family.</text>
</comment>
<dbReference type="InterPro" id="IPR025966">
    <property type="entry name" value="OppC_N"/>
</dbReference>
<dbReference type="InterPro" id="IPR050366">
    <property type="entry name" value="BP-dependent_transpt_permease"/>
</dbReference>
<evidence type="ECO:0000256" key="1">
    <source>
        <dbReference type="ARBA" id="ARBA00004651"/>
    </source>
</evidence>
<dbReference type="InterPro" id="IPR000515">
    <property type="entry name" value="MetI-like"/>
</dbReference>
<reference evidence="9 10" key="1">
    <citation type="journal article" date="2004" name="Proc. Natl. Acad. Sci. U.S.A.">
        <title>Genome sequence of Picrophilus torridus and its implications for life around pH 0.</title>
        <authorList>
            <person name="Futterer O."/>
            <person name="Angelov A."/>
            <person name="Liesegang H."/>
            <person name="Gottschalk G."/>
            <person name="Schleper C."/>
            <person name="Schepers B."/>
            <person name="Dock C."/>
            <person name="Antranikian G."/>
            <person name="Liebl W."/>
        </authorList>
    </citation>
    <scope>NUCLEOTIDE SEQUENCE [LARGE SCALE GENOMIC DNA]</scope>
    <source>
        <strain evidence="10">ATCC 700027 / DSM 9790 / JCM 10055 / NBRC 100828</strain>
    </source>
</reference>
<organism evidence="9 10">
    <name type="scientific">Picrophilus torridus (strain ATCC 700027 / DSM 9790 / JCM 10055 / NBRC 100828 / KAW 2/3)</name>
    <dbReference type="NCBI Taxonomy" id="1122961"/>
    <lineage>
        <taxon>Archaea</taxon>
        <taxon>Methanobacteriati</taxon>
        <taxon>Thermoplasmatota</taxon>
        <taxon>Thermoplasmata</taxon>
        <taxon>Thermoplasmatales</taxon>
        <taxon>Picrophilaceae</taxon>
        <taxon>Picrophilus</taxon>
    </lineage>
</organism>
<sequence length="322" mass="35193">MTIKNLAKVNKKLSFIEKFRTSNINFLNNTKAKVGFSIIIAYALLAIIGPYVAPYNAYYSGFPSNLPPSFSHLLGTDAYGRDIFSRLLVGAAPTLGIGLLVGLVATLISIIVGISAGAKGGIVDSILDGLSYVFIIIPGIMFIILIGSMFIGRGISFGYGGILIALIVTGWGWGARVLRSQTKSLVTRNFIISSKLIGENSFSIIFRQIIRNMFPLILSNFFFASMYGVLGLTWIEFFGLGNVDSVNWGTMLYWAVSNEAYLSGEWWWYIPVSLLIAGLASGFALMNSGFDEIANPSLAKFKKLQKVKAVNYINKKVEKQNA</sequence>
<keyword evidence="5 7" id="KW-1133">Transmembrane helix</keyword>
<keyword evidence="6 7" id="KW-0472">Membrane</keyword>
<dbReference type="PaxDb" id="263820-PTO1449"/>
<accession>Q6KZ18</accession>
<dbReference type="RefSeq" id="WP_011178250.1">
    <property type="nucleotide sequence ID" value="NC_005877.1"/>
</dbReference>
<evidence type="ECO:0000256" key="2">
    <source>
        <dbReference type="ARBA" id="ARBA00022448"/>
    </source>
</evidence>
<evidence type="ECO:0000256" key="3">
    <source>
        <dbReference type="ARBA" id="ARBA00022475"/>
    </source>
</evidence>
<evidence type="ECO:0000256" key="7">
    <source>
        <dbReference type="RuleBase" id="RU363032"/>
    </source>
</evidence>
<dbReference type="KEGG" id="pto:PTO1449"/>
<name>Q6KZ18_PICTO</name>
<dbReference type="Pfam" id="PF12911">
    <property type="entry name" value="OppC_N"/>
    <property type="match status" value="1"/>
</dbReference>
<dbReference type="OrthoDB" id="312811at2157"/>
<dbReference type="FunCoup" id="Q6KZ18">
    <property type="interactions" value="16"/>
</dbReference>